<feature type="transmembrane region" description="Helical" evidence="1">
    <location>
        <begin position="69"/>
        <end position="87"/>
    </location>
</feature>
<name>A0A9W6UX53_9ACTN</name>
<organism evidence="2 3">
    <name type="scientific">Actinomadura rubrobrunea</name>
    <dbReference type="NCBI Taxonomy" id="115335"/>
    <lineage>
        <taxon>Bacteria</taxon>
        <taxon>Bacillati</taxon>
        <taxon>Actinomycetota</taxon>
        <taxon>Actinomycetes</taxon>
        <taxon>Streptosporangiales</taxon>
        <taxon>Thermomonosporaceae</taxon>
        <taxon>Actinomadura</taxon>
    </lineage>
</organism>
<evidence type="ECO:0000313" key="3">
    <source>
        <dbReference type="Proteomes" id="UP001165124"/>
    </source>
</evidence>
<keyword evidence="1" id="KW-0812">Transmembrane</keyword>
<dbReference type="Proteomes" id="UP001165124">
    <property type="component" value="Unassembled WGS sequence"/>
</dbReference>
<evidence type="ECO:0000313" key="2">
    <source>
        <dbReference type="EMBL" id="GLW64340.1"/>
    </source>
</evidence>
<keyword evidence="3" id="KW-1185">Reference proteome</keyword>
<dbReference type="EMBL" id="BSRZ01000005">
    <property type="protein sequence ID" value="GLW64340.1"/>
    <property type="molecule type" value="Genomic_DNA"/>
</dbReference>
<reference evidence="2" key="1">
    <citation type="submission" date="2023-02" db="EMBL/GenBank/DDBJ databases">
        <title>Actinomadura rubrobrunea NBRC 14622.</title>
        <authorList>
            <person name="Ichikawa N."/>
            <person name="Sato H."/>
            <person name="Tonouchi N."/>
        </authorList>
    </citation>
    <scope>NUCLEOTIDE SEQUENCE</scope>
    <source>
        <strain evidence="2">NBRC 14622</strain>
    </source>
</reference>
<keyword evidence="1" id="KW-0472">Membrane</keyword>
<accession>A0A9W6UX53</accession>
<protein>
    <submittedName>
        <fullName evidence="2">Uncharacterized protein</fullName>
    </submittedName>
</protein>
<comment type="caution">
    <text evidence="2">The sequence shown here is derived from an EMBL/GenBank/DDBJ whole genome shotgun (WGS) entry which is preliminary data.</text>
</comment>
<keyword evidence="1" id="KW-1133">Transmembrane helix</keyword>
<gene>
    <name evidence="2" type="ORF">Arub01_25840</name>
</gene>
<dbReference type="RefSeq" id="WP_067908917.1">
    <property type="nucleotide sequence ID" value="NZ_BSRZ01000005.1"/>
</dbReference>
<evidence type="ECO:0000256" key="1">
    <source>
        <dbReference type="SAM" id="Phobius"/>
    </source>
</evidence>
<dbReference type="AlphaFoldDB" id="A0A9W6UX53"/>
<proteinExistence type="predicted"/>
<feature type="transmembrane region" description="Helical" evidence="1">
    <location>
        <begin position="107"/>
        <end position="128"/>
    </location>
</feature>
<sequence>MDILLRLLVAVGLAVDAWVHWDFAPEMEPGPRGAGGAIPGDDLFRAQAILAAVAGVLVLAWARKWTYAIAFLVAGSAVGALLLYYYVDVGRLGPIPAMHDPHWYSEKTICLIGEGVATLAAAVGFFVVNRLRTQE</sequence>
<feature type="transmembrane region" description="Helical" evidence="1">
    <location>
        <begin position="43"/>
        <end position="62"/>
    </location>
</feature>